<organism evidence="1 4">
    <name type="scientific">Oenococcus oeni</name>
    <name type="common">Leuconostoc oenos</name>
    <dbReference type="NCBI Taxonomy" id="1247"/>
    <lineage>
        <taxon>Bacteria</taxon>
        <taxon>Bacillati</taxon>
        <taxon>Bacillota</taxon>
        <taxon>Bacilli</taxon>
        <taxon>Lactobacillales</taxon>
        <taxon>Lactobacillaceae</taxon>
        <taxon>Oenococcus</taxon>
    </lineage>
</organism>
<dbReference type="EMBL" id="WERV01000004">
    <property type="protein sequence ID" value="MDV7715304.1"/>
    <property type="molecule type" value="Genomic_DNA"/>
</dbReference>
<gene>
    <name evidence="1" type="ORF">GA838_05975</name>
    <name evidence="2" type="ORF">OENI_1367</name>
</gene>
<dbReference type="AlphaFoldDB" id="A0AAJ2P385"/>
<reference evidence="2 3" key="1">
    <citation type="submission" date="2018-08" db="EMBL/GenBank/DDBJ databases">
        <authorList>
            <person name="Lorentzen P. G. S. M."/>
        </authorList>
    </citation>
    <scope>NUCLEOTIDE SEQUENCE [LARGE SCALE GENOMIC DNA]</scope>
    <source>
        <strain evidence="2 3">CRBO_1381</strain>
    </source>
</reference>
<dbReference type="GeneID" id="75065546"/>
<evidence type="ECO:0000313" key="2">
    <source>
        <dbReference type="EMBL" id="VDB98631.1"/>
    </source>
</evidence>
<evidence type="ECO:0000313" key="3">
    <source>
        <dbReference type="Proteomes" id="UP000294726"/>
    </source>
</evidence>
<proteinExistence type="predicted"/>
<sequence length="77" mass="8691">MKKELAASSLKMFEFICNNSDVTGRLWYSKLPMTSTFHNDCRILINLGLIEVKSAQTHPTYIRLTNKGSDLSKGLNV</sequence>
<reference evidence="1" key="2">
    <citation type="submission" date="2019-10" db="EMBL/GenBank/DDBJ databases">
        <title>Malate fermentation in French cider.</title>
        <authorList>
            <person name="Cousin F.J."/>
            <person name="Medina Fernandez S."/>
            <person name="Misery B."/>
            <person name="Laplace J.-M."/>
            <person name="Cretenet M."/>
        </authorList>
    </citation>
    <scope>NUCLEOTIDE SEQUENCE</scope>
    <source>
        <strain evidence="1">UCMA15129</strain>
    </source>
</reference>
<accession>A0AAJ2P385</accession>
<dbReference type="Proteomes" id="UP000294726">
    <property type="component" value="Chromosome"/>
</dbReference>
<evidence type="ECO:0000313" key="1">
    <source>
        <dbReference type="EMBL" id="MDV7715304.1"/>
    </source>
</evidence>
<evidence type="ECO:0000313" key="4">
    <source>
        <dbReference type="Proteomes" id="UP001281024"/>
    </source>
</evidence>
<dbReference type="Proteomes" id="UP001281024">
    <property type="component" value="Unassembled WGS sequence"/>
</dbReference>
<dbReference type="EMBL" id="LR031358">
    <property type="protein sequence ID" value="VDB98631.1"/>
    <property type="molecule type" value="Genomic_DNA"/>
</dbReference>
<protein>
    <submittedName>
        <fullName evidence="1">Uncharacterized protein</fullName>
    </submittedName>
</protein>
<dbReference type="RefSeq" id="WP_002819260.1">
    <property type="nucleotide sequence ID" value="NZ_CP014324.1"/>
</dbReference>
<name>A0AAJ2P385_OENOE</name>